<dbReference type="OrthoDB" id="48766at2"/>
<comment type="caution">
    <text evidence="2">The sequence shown here is derived from an EMBL/GenBank/DDBJ whole genome shotgun (WGS) entry which is preliminary data.</text>
</comment>
<organism evidence="2 3">
    <name type="scientific">Sporolactobacillus inulinus CASD</name>
    <dbReference type="NCBI Taxonomy" id="1069536"/>
    <lineage>
        <taxon>Bacteria</taxon>
        <taxon>Bacillati</taxon>
        <taxon>Bacillota</taxon>
        <taxon>Bacilli</taxon>
        <taxon>Bacillales</taxon>
        <taxon>Sporolactobacillaceae</taxon>
        <taxon>Sporolactobacillus</taxon>
    </lineage>
</organism>
<accession>A0A0U1QND1</accession>
<gene>
    <name evidence="2" type="ORF">SINU_09035</name>
</gene>
<evidence type="ECO:0000259" key="1">
    <source>
        <dbReference type="Pfam" id="PF07872"/>
    </source>
</evidence>
<sequence length="72" mass="7750">MATSKIIASVFVMNLNGGLDDQGKPVTLSKSFRNIKAEAAPDSLLTIAQKLAPLQQHELISVERNDTTDILA</sequence>
<dbReference type="EMBL" id="AFVQ02000112">
    <property type="protein sequence ID" value="KLI02272.1"/>
    <property type="molecule type" value="Genomic_DNA"/>
</dbReference>
<evidence type="ECO:0000313" key="3">
    <source>
        <dbReference type="Proteomes" id="UP000035553"/>
    </source>
</evidence>
<dbReference type="AlphaFoldDB" id="A0A0U1QND1"/>
<dbReference type="Proteomes" id="UP000035553">
    <property type="component" value="Unassembled WGS sequence"/>
</dbReference>
<keyword evidence="3" id="KW-1185">Reference proteome</keyword>
<feature type="domain" description="DUF1659" evidence="1">
    <location>
        <begin position="3"/>
        <end position="71"/>
    </location>
</feature>
<proteinExistence type="predicted"/>
<dbReference type="STRING" id="1069536.SINU_09035"/>
<dbReference type="Pfam" id="PF07872">
    <property type="entry name" value="DUF1659"/>
    <property type="match status" value="1"/>
</dbReference>
<dbReference type="InterPro" id="IPR012454">
    <property type="entry name" value="DUF1659"/>
</dbReference>
<reference evidence="2 3" key="1">
    <citation type="journal article" date="2011" name="J. Bacteriol.">
        <title>Draft genome sequence of Sporolactobacillus inulinus strain CASD, an efficient D-lactic acid-producing bacterium with high-concentration lactate tolerance capability.</title>
        <authorList>
            <person name="Yu B."/>
            <person name="Su F."/>
            <person name="Wang L."/>
            <person name="Xu K."/>
            <person name="Zhao B."/>
            <person name="Xu P."/>
        </authorList>
    </citation>
    <scope>NUCLEOTIDE SEQUENCE [LARGE SCALE GENOMIC DNA]</scope>
    <source>
        <strain evidence="2 3">CASD</strain>
    </source>
</reference>
<protein>
    <recommendedName>
        <fullName evidence="1">DUF1659 domain-containing protein</fullName>
    </recommendedName>
</protein>
<dbReference type="RefSeq" id="WP_010023995.1">
    <property type="nucleotide sequence ID" value="NZ_AFVQ02000112.1"/>
</dbReference>
<evidence type="ECO:0000313" key="2">
    <source>
        <dbReference type="EMBL" id="KLI02272.1"/>
    </source>
</evidence>
<name>A0A0U1QND1_9BACL</name>